<name>A0A8J4UQ63_9MYCE</name>
<comment type="caution">
    <text evidence="1">The sequence shown here is derived from an EMBL/GenBank/DDBJ whole genome shotgun (WGS) entry which is preliminary data.</text>
</comment>
<protein>
    <recommendedName>
        <fullName evidence="3">FNIP repeat-containing protein</fullName>
    </recommendedName>
</protein>
<dbReference type="PANTHER" id="PTHR32134">
    <property type="entry name" value="FNIP REPEAT-CONTAINING PROTEIN"/>
    <property type="match status" value="1"/>
</dbReference>
<sequence length="497" mass="56714">MNSQLQSFVPLSVSKLTLNNVYRLESIIPASVTQLTLEGIDTQLDEEYIPPTVKHINIVDLMHSPDSKLLIRGIPKSISTRLNGQYFMYRSSNDQIPDNTTHLLWNCTKTINASDIPNSVHTLIICNDDRPIFSVPSSITQMVFHCTYRKHFKKYGLPPNLKYLHFNRQPVVPLDSDDFPDQLTHLTFREAPDYEVNSVPASVSHWSVPATVFPDLIPPNVKHIKLYDEIDMGYLSDPPPNIKSIQRKFPKSMMRSLPTKRPIPSREKFELVSPSTQIHLYIDDSFQLKRPLVENIKSITFESYMTQQLLPDLLPNCIGVESLDFGNKHSCYMWNNITKENLPASLKVLKLGIGFKQSFKNDIYNFSTELTMNCYDNLECYPPHLTKLVSVYDSQILSLLPNTITDLEFTMSLTHPWQLAFPIQLIPPNVTRLVLAKWISIESPDLIPATIKSLSMCPFFIPALIPTTVESLTLDPAQLNCLYSINYDSDNLLNDLK</sequence>
<gene>
    <name evidence="1" type="ORF">CYY_008442</name>
</gene>
<dbReference type="PANTHER" id="PTHR32134:SF178">
    <property type="entry name" value="FNIP REPEAT-CONTAINING PROTEIN"/>
    <property type="match status" value="1"/>
</dbReference>
<evidence type="ECO:0000313" key="2">
    <source>
        <dbReference type="Proteomes" id="UP000695562"/>
    </source>
</evidence>
<evidence type="ECO:0008006" key="3">
    <source>
        <dbReference type="Google" id="ProtNLM"/>
    </source>
</evidence>
<proteinExistence type="predicted"/>
<dbReference type="Proteomes" id="UP000695562">
    <property type="component" value="Unassembled WGS sequence"/>
</dbReference>
<organism evidence="1 2">
    <name type="scientific">Polysphondylium violaceum</name>
    <dbReference type="NCBI Taxonomy" id="133409"/>
    <lineage>
        <taxon>Eukaryota</taxon>
        <taxon>Amoebozoa</taxon>
        <taxon>Evosea</taxon>
        <taxon>Eumycetozoa</taxon>
        <taxon>Dictyostelia</taxon>
        <taxon>Dictyosteliales</taxon>
        <taxon>Dictyosteliaceae</taxon>
        <taxon>Polysphondylium</taxon>
    </lineage>
</organism>
<dbReference type="AlphaFoldDB" id="A0A8J4UQ63"/>
<accession>A0A8J4UQ63</accession>
<dbReference type="EMBL" id="AJWJ01000520">
    <property type="protein sequence ID" value="KAF2070246.1"/>
    <property type="molecule type" value="Genomic_DNA"/>
</dbReference>
<keyword evidence="2" id="KW-1185">Reference proteome</keyword>
<dbReference type="OrthoDB" id="659430at2759"/>
<dbReference type="InterPro" id="IPR051251">
    <property type="entry name" value="STK_FNIP-Repeat"/>
</dbReference>
<reference evidence="1" key="1">
    <citation type="submission" date="2020-01" db="EMBL/GenBank/DDBJ databases">
        <title>Development of genomics and gene disruption for Polysphondylium violaceum indicates a role for the polyketide synthase stlB in stalk morphogenesis.</title>
        <authorList>
            <person name="Narita B."/>
            <person name="Kawabe Y."/>
            <person name="Kin K."/>
            <person name="Saito T."/>
            <person name="Gibbs R."/>
            <person name="Kuspa A."/>
            <person name="Muzny D."/>
            <person name="Queller D."/>
            <person name="Richards S."/>
            <person name="Strassman J."/>
            <person name="Sucgang R."/>
            <person name="Worley K."/>
            <person name="Schaap P."/>
        </authorList>
    </citation>
    <scope>NUCLEOTIDE SEQUENCE</scope>
    <source>
        <strain evidence="1">QSvi11</strain>
    </source>
</reference>
<evidence type="ECO:0000313" key="1">
    <source>
        <dbReference type="EMBL" id="KAF2070246.1"/>
    </source>
</evidence>